<evidence type="ECO:0000256" key="1">
    <source>
        <dbReference type="ARBA" id="ARBA00000141"/>
    </source>
</evidence>
<dbReference type="InterPro" id="IPR016299">
    <property type="entry name" value="Riboflavin_synth_RibBA"/>
</dbReference>
<protein>
    <recommendedName>
        <fullName evidence="20">Riboflavin biosynthesis protein RibBA</fullName>
    </recommendedName>
    <domain>
        <recommendedName>
            <fullName evidence="20">3,4-dihydroxy-2-butanone 4-phosphate synthase</fullName>
            <shortName evidence="20">DHBP synthase</shortName>
            <ecNumber evidence="20">4.1.99.12</ecNumber>
        </recommendedName>
    </domain>
    <domain>
        <recommendedName>
            <fullName evidence="20">GTP cyclohydrolase-2</fullName>
            <ecNumber evidence="20">3.5.4.25</ecNumber>
        </recommendedName>
        <alternativeName>
            <fullName evidence="20">GTP cyclohydrolase II</fullName>
        </alternativeName>
    </domain>
</protein>
<dbReference type="NCBIfam" id="TIGR00505">
    <property type="entry name" value="ribA"/>
    <property type="match status" value="1"/>
</dbReference>
<dbReference type="SUPFAM" id="SSF142695">
    <property type="entry name" value="RibA-like"/>
    <property type="match status" value="1"/>
</dbReference>
<dbReference type="PANTHER" id="PTHR21327:SF18">
    <property type="entry name" value="3,4-DIHYDROXY-2-BUTANONE 4-PHOSPHATE SYNTHASE"/>
    <property type="match status" value="1"/>
</dbReference>
<feature type="binding site" evidence="20">
    <location>
        <position position="35"/>
    </location>
    <ligand>
        <name>D-ribulose 5-phosphate</name>
        <dbReference type="ChEBI" id="CHEBI:58121"/>
    </ligand>
</feature>
<comment type="cofactor">
    <cofactor evidence="20">
        <name>Mg(2+)</name>
        <dbReference type="ChEBI" id="CHEBI:18420"/>
    </cofactor>
    <cofactor evidence="20">
        <name>Mn(2+)</name>
        <dbReference type="ChEBI" id="CHEBI:29035"/>
    </cofactor>
    <text evidence="20">Binds 2 divalent metal cations per subunit. Magnesium or manganese.</text>
</comment>
<feature type="binding site" evidence="20">
    <location>
        <position position="31"/>
    </location>
    <ligand>
        <name>Mg(2+)</name>
        <dbReference type="ChEBI" id="CHEBI:18420"/>
        <label>2</label>
    </ligand>
</feature>
<feature type="binding site" evidence="20">
    <location>
        <begin position="30"/>
        <end position="31"/>
    </location>
    <ligand>
        <name>D-ribulose 5-phosphate</name>
        <dbReference type="ChEBI" id="CHEBI:58121"/>
    </ligand>
</feature>
<dbReference type="InterPro" id="IPR032677">
    <property type="entry name" value="GTP_cyclohydro_II"/>
</dbReference>
<organism evidence="22 23">
    <name type="scientific">Prevotella pectinovora</name>
    <dbReference type="NCBI Taxonomy" id="1602169"/>
    <lineage>
        <taxon>Bacteria</taxon>
        <taxon>Pseudomonadati</taxon>
        <taxon>Bacteroidota</taxon>
        <taxon>Bacteroidia</taxon>
        <taxon>Bacteroidales</taxon>
        <taxon>Prevotellaceae</taxon>
        <taxon>Prevotella</taxon>
    </lineage>
</organism>
<dbReference type="NCBIfam" id="TIGR00506">
    <property type="entry name" value="ribB"/>
    <property type="match status" value="1"/>
</dbReference>
<evidence type="ECO:0000256" key="18">
    <source>
        <dbReference type="ARBA" id="ARBA00043932"/>
    </source>
</evidence>
<feature type="binding site" evidence="20">
    <location>
        <position position="167"/>
    </location>
    <ligand>
        <name>D-ribulose 5-phosphate</name>
        <dbReference type="ChEBI" id="CHEBI:58121"/>
    </ligand>
</feature>
<feature type="active site" description="Proton acceptor; for GTP cyclohydrolase activity" evidence="20">
    <location>
        <position position="332"/>
    </location>
</feature>
<dbReference type="UniPathway" id="UPA00275">
    <property type="reaction ID" value="UER00399"/>
</dbReference>
<comment type="cofactor">
    <cofactor evidence="2">
        <name>Mn(2+)</name>
        <dbReference type="ChEBI" id="CHEBI:29035"/>
    </cofactor>
</comment>
<evidence type="ECO:0000256" key="5">
    <source>
        <dbReference type="ARBA" id="ARBA00004904"/>
    </source>
</evidence>
<feature type="region of interest" description="DHBP synthase" evidence="20">
    <location>
        <begin position="1"/>
        <end position="204"/>
    </location>
</feature>
<dbReference type="Proteomes" id="UP000032046">
    <property type="component" value="Unassembled WGS sequence"/>
</dbReference>
<evidence type="ECO:0000256" key="16">
    <source>
        <dbReference type="ARBA" id="ARBA00023239"/>
    </source>
</evidence>
<dbReference type="GO" id="GO:0005829">
    <property type="term" value="C:cytosol"/>
    <property type="evidence" value="ECO:0007669"/>
    <property type="project" value="TreeGrafter"/>
</dbReference>
<comment type="catalytic activity">
    <reaction evidence="1 20">
        <text>D-ribulose 5-phosphate = (2S)-2-hydroxy-3-oxobutyl phosphate + formate + H(+)</text>
        <dbReference type="Rhea" id="RHEA:18457"/>
        <dbReference type="ChEBI" id="CHEBI:15378"/>
        <dbReference type="ChEBI" id="CHEBI:15740"/>
        <dbReference type="ChEBI" id="CHEBI:58121"/>
        <dbReference type="ChEBI" id="CHEBI:58830"/>
        <dbReference type="EC" id="4.1.99.12"/>
    </reaction>
</comment>
<reference evidence="22 23" key="1">
    <citation type="submission" date="2015-01" db="EMBL/GenBank/DDBJ databases">
        <title>Comparative genomics of non-oral Prevotella species.</title>
        <authorList>
            <person name="Accetto T."/>
            <person name="Nograsek B."/>
            <person name="Avgustin G."/>
        </authorList>
    </citation>
    <scope>NUCLEOTIDE SEQUENCE [LARGE SCALE GENOMIC DNA]</scope>
    <source>
        <strain evidence="22 23">P5-119</strain>
    </source>
</reference>
<dbReference type="HAMAP" id="MF_00180">
    <property type="entry name" value="RibB"/>
    <property type="match status" value="1"/>
</dbReference>
<comment type="catalytic activity">
    <reaction evidence="19 20">
        <text>GTP + 4 H2O = 2,5-diamino-6-hydroxy-4-(5-phosphoribosylamino)-pyrimidine + formate + 2 phosphate + 3 H(+)</text>
        <dbReference type="Rhea" id="RHEA:23704"/>
        <dbReference type="ChEBI" id="CHEBI:15377"/>
        <dbReference type="ChEBI" id="CHEBI:15378"/>
        <dbReference type="ChEBI" id="CHEBI:15740"/>
        <dbReference type="ChEBI" id="CHEBI:37565"/>
        <dbReference type="ChEBI" id="CHEBI:43474"/>
        <dbReference type="ChEBI" id="CHEBI:58614"/>
        <dbReference type="EC" id="3.5.4.25"/>
    </reaction>
</comment>
<evidence type="ECO:0000259" key="21">
    <source>
        <dbReference type="Pfam" id="PF00925"/>
    </source>
</evidence>
<dbReference type="GO" id="GO:0003935">
    <property type="term" value="F:GTP cyclohydrolase II activity"/>
    <property type="evidence" value="ECO:0007669"/>
    <property type="project" value="UniProtKB-UniRule"/>
</dbReference>
<comment type="similarity">
    <text evidence="6 20">In the N-terminal section; belongs to the DHBP synthase family.</text>
</comment>
<feature type="binding site" evidence="20">
    <location>
        <begin position="255"/>
        <end position="259"/>
    </location>
    <ligand>
        <name>GTP</name>
        <dbReference type="ChEBI" id="CHEBI:37565"/>
    </ligand>
</feature>
<comment type="caution">
    <text evidence="22">The sequence shown here is derived from an EMBL/GenBank/DDBJ whole genome shotgun (WGS) entry which is preliminary data.</text>
</comment>
<feature type="binding site" evidence="20">
    <location>
        <position position="271"/>
    </location>
    <ligand>
        <name>Zn(2+)</name>
        <dbReference type="ChEBI" id="CHEBI:29105"/>
        <note>catalytic</note>
    </ligand>
</feature>
<dbReference type="Gene3D" id="3.90.870.10">
    <property type="entry name" value="DHBP synthase"/>
    <property type="match status" value="1"/>
</dbReference>
<dbReference type="PANTHER" id="PTHR21327">
    <property type="entry name" value="GTP CYCLOHYDROLASE II-RELATED"/>
    <property type="match status" value="1"/>
</dbReference>
<keyword evidence="9 20" id="KW-0479">Metal-binding</keyword>
<dbReference type="GO" id="GO:0008686">
    <property type="term" value="F:3,4-dihydroxy-2-butanone-4-phosphate synthase activity"/>
    <property type="evidence" value="ECO:0007669"/>
    <property type="project" value="UniProtKB-UniRule"/>
</dbReference>
<comment type="cofactor">
    <cofactor evidence="20">
        <name>Zn(2+)</name>
        <dbReference type="ChEBI" id="CHEBI:29105"/>
    </cofactor>
    <text evidence="20">Binds 1 zinc ion per subunit.</text>
</comment>
<feature type="site" description="Essential for DHBP synthase activity" evidence="20">
    <location>
        <position position="129"/>
    </location>
</feature>
<feature type="binding site" evidence="20">
    <location>
        <position position="360"/>
    </location>
    <ligand>
        <name>GTP</name>
        <dbReference type="ChEBI" id="CHEBI:37565"/>
    </ligand>
</feature>
<dbReference type="CDD" id="cd00641">
    <property type="entry name" value="GTP_cyclohydro2"/>
    <property type="match status" value="1"/>
</dbReference>
<feature type="site" description="Essential for DHBP synthase activity" evidence="20">
    <location>
        <position position="167"/>
    </location>
</feature>
<feature type="binding site" evidence="20">
    <location>
        <position position="146"/>
    </location>
    <ligand>
        <name>Mg(2+)</name>
        <dbReference type="ChEBI" id="CHEBI:18420"/>
        <label>2</label>
    </ligand>
</feature>
<feature type="binding site" evidence="20">
    <location>
        <begin position="143"/>
        <end position="147"/>
    </location>
    <ligand>
        <name>D-ribulose 5-phosphate</name>
        <dbReference type="ChEBI" id="CHEBI:58121"/>
    </ligand>
</feature>
<feature type="binding site" evidence="20">
    <location>
        <position position="276"/>
    </location>
    <ligand>
        <name>GTP</name>
        <dbReference type="ChEBI" id="CHEBI:37565"/>
    </ligand>
</feature>
<dbReference type="HAMAP" id="MF_00179">
    <property type="entry name" value="RibA"/>
    <property type="match status" value="1"/>
</dbReference>
<comment type="pathway">
    <text evidence="4 20">Cofactor biosynthesis; riboflavin biosynthesis; 5-amino-6-(D-ribitylamino)uracil from GTP: step 1/4.</text>
</comment>
<keyword evidence="11 20" id="KW-0378">Hydrolase</keyword>
<feature type="binding site" evidence="20">
    <location>
        <position position="320"/>
    </location>
    <ligand>
        <name>GTP</name>
        <dbReference type="ChEBI" id="CHEBI:37565"/>
    </ligand>
</feature>
<feature type="binding site" evidence="20">
    <location>
        <position position="273"/>
    </location>
    <ligand>
        <name>Zn(2+)</name>
        <dbReference type="ChEBI" id="CHEBI:29105"/>
        <note>catalytic</note>
    </ligand>
</feature>
<dbReference type="InterPro" id="IPR017945">
    <property type="entry name" value="DHBP_synth_RibB-like_a/b_dom"/>
</dbReference>
<evidence type="ECO:0000256" key="12">
    <source>
        <dbReference type="ARBA" id="ARBA00022833"/>
    </source>
</evidence>
<dbReference type="Pfam" id="PF00926">
    <property type="entry name" value="DHBP_synthase"/>
    <property type="match status" value="1"/>
</dbReference>
<evidence type="ECO:0000256" key="2">
    <source>
        <dbReference type="ARBA" id="ARBA00001936"/>
    </source>
</evidence>
<dbReference type="FunFam" id="3.90.870.10:FF:000001">
    <property type="entry name" value="Riboflavin biosynthesis protein RibBA"/>
    <property type="match status" value="1"/>
</dbReference>
<evidence type="ECO:0000256" key="19">
    <source>
        <dbReference type="ARBA" id="ARBA00049295"/>
    </source>
</evidence>
<evidence type="ECO:0000256" key="20">
    <source>
        <dbReference type="HAMAP-Rule" id="MF_01283"/>
    </source>
</evidence>
<keyword evidence="23" id="KW-1185">Reference proteome</keyword>
<dbReference type="PIRSF" id="PIRSF001259">
    <property type="entry name" value="RibA"/>
    <property type="match status" value="1"/>
</dbReference>
<comment type="similarity">
    <text evidence="7 20">In the C-terminal section; belongs to the GTP cyclohydrolase II family.</text>
</comment>
<evidence type="ECO:0000256" key="17">
    <source>
        <dbReference type="ARBA" id="ARBA00023268"/>
    </source>
</evidence>
<keyword evidence="16 20" id="KW-0456">Lyase</keyword>
<feature type="domain" description="GTP cyclohydrolase II" evidence="21">
    <location>
        <begin position="213"/>
        <end position="376"/>
    </location>
</feature>
<evidence type="ECO:0000256" key="9">
    <source>
        <dbReference type="ARBA" id="ARBA00022723"/>
    </source>
</evidence>
<dbReference type="AlphaFoldDB" id="A0A0D0IR21"/>
<dbReference type="EMBL" id="JXQK01000088">
    <property type="protein sequence ID" value="KIP60066.1"/>
    <property type="molecule type" value="Genomic_DNA"/>
</dbReference>
<dbReference type="NCBIfam" id="NF001591">
    <property type="entry name" value="PRK00393.1"/>
    <property type="match status" value="1"/>
</dbReference>
<feature type="active site" description="Nucleophile; for GTP cyclohydrolase activity" evidence="20">
    <location>
        <position position="334"/>
    </location>
</feature>
<feature type="binding site" evidence="20">
    <location>
        <position position="260"/>
    </location>
    <ligand>
        <name>Zn(2+)</name>
        <dbReference type="ChEBI" id="CHEBI:29105"/>
        <note>catalytic</note>
    </ligand>
</feature>
<feature type="binding site" evidence="20">
    <location>
        <position position="355"/>
    </location>
    <ligand>
        <name>GTP</name>
        <dbReference type="ChEBI" id="CHEBI:37565"/>
    </ligand>
</feature>
<dbReference type="Gene3D" id="3.40.50.10990">
    <property type="entry name" value="GTP cyclohydrolase II"/>
    <property type="match status" value="1"/>
</dbReference>
<dbReference type="Pfam" id="PF00925">
    <property type="entry name" value="GTP_cyclohydro2"/>
    <property type="match status" value="1"/>
</dbReference>
<sequence length="402" mass="44808">MENLKLNTVEEAIEDIKEGKFVIVVDDEDRENEGDLIIAAEKIDAEKVNFMLKHARGVLCVPITMSRCKELDLPHQVSDNTSMLGTPFTVTVDKLEGCSTGVSAHDRAETIKALADPSSKPTTFGRPGHVNPLYAQDNGVLRRSGHTEAAIDLCRMAGLYPAGALMEIMNEDGTMARLPQLLEFGKEYGLKTISIKDMIAYRLKNEVLVEKGEEVDMPTAYGHFRLVPFRQTSNGMEHMALIKGSWEPNEPILVRVHSSCSTGDIFGSKRCDCGEQLHKSMEMIEKEGKGVVVYMQQEGRGIGLMNKIAAYKLQEKGLDTVEANIHLGFKPDERDYGCGAQILRQLGVSKMRLLTNNPTKRVGLEAYGLEIVENIPIEIAPNEYDYKYLQTKKLRMGHNLHL</sequence>
<accession>A0A0D0IR21</accession>
<evidence type="ECO:0000256" key="15">
    <source>
        <dbReference type="ARBA" id="ARBA00023211"/>
    </source>
</evidence>
<dbReference type="GeneID" id="93484432"/>
<evidence type="ECO:0000256" key="14">
    <source>
        <dbReference type="ARBA" id="ARBA00023134"/>
    </source>
</evidence>
<keyword evidence="13 20" id="KW-0460">Magnesium</keyword>
<feature type="binding site" evidence="20">
    <location>
        <begin position="298"/>
        <end position="300"/>
    </location>
    <ligand>
        <name>GTP</name>
        <dbReference type="ChEBI" id="CHEBI:37565"/>
    </ligand>
</feature>
<dbReference type="NCBIfam" id="NF006803">
    <property type="entry name" value="PRK09311.1"/>
    <property type="match status" value="1"/>
</dbReference>
<dbReference type="HAMAP" id="MF_01283">
    <property type="entry name" value="RibBA"/>
    <property type="match status" value="1"/>
</dbReference>
<evidence type="ECO:0000256" key="3">
    <source>
        <dbReference type="ARBA" id="ARBA00002284"/>
    </source>
</evidence>
<dbReference type="GO" id="GO:0009231">
    <property type="term" value="P:riboflavin biosynthetic process"/>
    <property type="evidence" value="ECO:0007669"/>
    <property type="project" value="UniProtKB-UniRule"/>
</dbReference>
<feature type="binding site" evidence="20">
    <location>
        <position position="31"/>
    </location>
    <ligand>
        <name>Mg(2+)</name>
        <dbReference type="ChEBI" id="CHEBI:18420"/>
        <label>1</label>
    </ligand>
</feature>
<dbReference type="EC" id="3.5.4.25" evidence="20"/>
<comment type="function">
    <text evidence="18 20">Catalyzes the conversion of GTP to 2,5-diamino-6-ribosylamino-4(3H)-pyrimidinone 5'-phosphate (DARP), formate and pyrophosphate.</text>
</comment>
<evidence type="ECO:0000256" key="4">
    <source>
        <dbReference type="ARBA" id="ARBA00004853"/>
    </source>
</evidence>
<evidence type="ECO:0000256" key="6">
    <source>
        <dbReference type="ARBA" id="ARBA00005520"/>
    </source>
</evidence>
<dbReference type="InterPro" id="IPR036144">
    <property type="entry name" value="RibA-like_sf"/>
</dbReference>
<comment type="function">
    <text evidence="3 20">Catalyzes the conversion of D-ribulose 5-phosphate to formate and 3,4-dihydroxy-2-butanone 4-phosphate.</text>
</comment>
<dbReference type="SUPFAM" id="SSF55821">
    <property type="entry name" value="YrdC/RibB"/>
    <property type="match status" value="1"/>
</dbReference>
<dbReference type="GO" id="GO:0008270">
    <property type="term" value="F:zinc ion binding"/>
    <property type="evidence" value="ECO:0007669"/>
    <property type="project" value="UniProtKB-UniRule"/>
</dbReference>
<keyword evidence="12 20" id="KW-0862">Zinc</keyword>
<dbReference type="GO" id="GO:0005525">
    <property type="term" value="F:GTP binding"/>
    <property type="evidence" value="ECO:0007669"/>
    <property type="project" value="UniProtKB-KW"/>
</dbReference>
<name>A0A0D0IR21_9BACT</name>
<evidence type="ECO:0000313" key="23">
    <source>
        <dbReference type="Proteomes" id="UP000032046"/>
    </source>
</evidence>
<dbReference type="OrthoDB" id="9793111at2"/>
<keyword evidence="15 20" id="KW-0464">Manganese</keyword>
<dbReference type="EC" id="4.1.99.12" evidence="20"/>
<dbReference type="GO" id="GO:0000287">
    <property type="term" value="F:magnesium ion binding"/>
    <property type="evidence" value="ECO:0007669"/>
    <property type="project" value="UniProtKB-UniRule"/>
</dbReference>
<keyword evidence="14 20" id="KW-0342">GTP-binding</keyword>
<proteinExistence type="inferred from homology"/>
<evidence type="ECO:0000256" key="10">
    <source>
        <dbReference type="ARBA" id="ARBA00022741"/>
    </source>
</evidence>
<evidence type="ECO:0000313" key="22">
    <source>
        <dbReference type="EMBL" id="KIP60066.1"/>
    </source>
</evidence>
<keyword evidence="17 20" id="KW-0511">Multifunctional enzyme</keyword>
<evidence type="ECO:0000256" key="13">
    <source>
        <dbReference type="ARBA" id="ARBA00022842"/>
    </source>
</evidence>
<dbReference type="InterPro" id="IPR000422">
    <property type="entry name" value="DHBP_synthase_RibB"/>
</dbReference>
<dbReference type="FunFam" id="3.40.50.10990:FF:000001">
    <property type="entry name" value="Riboflavin biosynthesis protein RibBA"/>
    <property type="match status" value="1"/>
</dbReference>
<feature type="region of interest" description="GTP cyclohydrolase II" evidence="20">
    <location>
        <begin position="205"/>
        <end position="402"/>
    </location>
</feature>
<evidence type="ECO:0000256" key="7">
    <source>
        <dbReference type="ARBA" id="ARBA00008976"/>
    </source>
</evidence>
<keyword evidence="10 20" id="KW-0547">Nucleotide-binding</keyword>
<evidence type="ECO:0000256" key="8">
    <source>
        <dbReference type="ARBA" id="ARBA00022619"/>
    </source>
</evidence>
<dbReference type="RefSeq" id="WP_022316313.1">
    <property type="nucleotide sequence ID" value="NZ_DAIPDX010000044.1"/>
</dbReference>
<evidence type="ECO:0000256" key="11">
    <source>
        <dbReference type="ARBA" id="ARBA00022801"/>
    </source>
</evidence>
<dbReference type="InterPro" id="IPR000926">
    <property type="entry name" value="RibA"/>
</dbReference>
<gene>
    <name evidence="20" type="primary">ribBA</name>
    <name evidence="22" type="ORF">ST44_11990</name>
</gene>
<comment type="pathway">
    <text evidence="5 20">Cofactor biosynthesis; riboflavin biosynthesis; 2-hydroxy-3-oxobutyl phosphate from D-ribulose 5-phosphate: step 1/1.</text>
</comment>
<dbReference type="STRING" id="1602171.ST44_11990"/>
<dbReference type="GO" id="GO:0030145">
    <property type="term" value="F:manganese ion binding"/>
    <property type="evidence" value="ECO:0007669"/>
    <property type="project" value="UniProtKB-UniRule"/>
</dbReference>
<keyword evidence="8 20" id="KW-0686">Riboflavin biosynthesis</keyword>